<keyword evidence="10" id="KW-1185">Reference proteome</keyword>
<evidence type="ECO:0000256" key="7">
    <source>
        <dbReference type="ARBA" id="ARBA00023033"/>
    </source>
</evidence>
<dbReference type="Gene3D" id="3.50.50.60">
    <property type="entry name" value="FAD/NAD(P)-binding domain"/>
    <property type="match status" value="2"/>
</dbReference>
<evidence type="ECO:0000256" key="1">
    <source>
        <dbReference type="ARBA" id="ARBA00001974"/>
    </source>
</evidence>
<evidence type="ECO:0000313" key="9">
    <source>
        <dbReference type="EMBL" id="CAL1592899.1"/>
    </source>
</evidence>
<evidence type="ECO:0000313" key="10">
    <source>
        <dbReference type="Proteomes" id="UP001497482"/>
    </source>
</evidence>
<accession>A0AAV2KZX0</accession>
<protein>
    <recommendedName>
        <fullName evidence="8">Flavin-containing monooxygenase</fullName>
        <ecNumber evidence="8">1.-.-.-</ecNumber>
    </recommendedName>
</protein>
<keyword evidence="4 8" id="KW-0274">FAD</keyword>
<organism evidence="9 10">
    <name type="scientific">Knipowitschia caucasica</name>
    <name type="common">Caucasian dwarf goby</name>
    <name type="synonym">Pomatoschistus caucasicus</name>
    <dbReference type="NCBI Taxonomy" id="637954"/>
    <lineage>
        <taxon>Eukaryota</taxon>
        <taxon>Metazoa</taxon>
        <taxon>Chordata</taxon>
        <taxon>Craniata</taxon>
        <taxon>Vertebrata</taxon>
        <taxon>Euteleostomi</taxon>
        <taxon>Actinopterygii</taxon>
        <taxon>Neopterygii</taxon>
        <taxon>Teleostei</taxon>
        <taxon>Neoteleostei</taxon>
        <taxon>Acanthomorphata</taxon>
        <taxon>Gobiaria</taxon>
        <taxon>Gobiiformes</taxon>
        <taxon>Gobioidei</taxon>
        <taxon>Gobiidae</taxon>
        <taxon>Gobiinae</taxon>
        <taxon>Knipowitschia</taxon>
    </lineage>
</organism>
<proteinExistence type="inferred from homology"/>
<comment type="cofactor">
    <cofactor evidence="1 8">
        <name>FAD</name>
        <dbReference type="ChEBI" id="CHEBI:57692"/>
    </cofactor>
</comment>
<keyword evidence="3 8" id="KW-0285">Flavoprotein</keyword>
<evidence type="ECO:0000256" key="8">
    <source>
        <dbReference type="RuleBase" id="RU361177"/>
    </source>
</evidence>
<dbReference type="GO" id="GO:0004499">
    <property type="term" value="F:N,N-dimethylaniline monooxygenase activity"/>
    <property type="evidence" value="ECO:0007669"/>
    <property type="project" value="InterPro"/>
</dbReference>
<dbReference type="EMBL" id="OZ035824">
    <property type="protein sequence ID" value="CAL1592899.1"/>
    <property type="molecule type" value="Genomic_DNA"/>
</dbReference>
<evidence type="ECO:0000256" key="5">
    <source>
        <dbReference type="ARBA" id="ARBA00022857"/>
    </source>
</evidence>
<keyword evidence="7 8" id="KW-0503">Monooxygenase</keyword>
<dbReference type="GO" id="GO:0050660">
    <property type="term" value="F:flavin adenine dinucleotide binding"/>
    <property type="evidence" value="ECO:0007669"/>
    <property type="project" value="InterPro"/>
</dbReference>
<dbReference type="InterPro" id="IPR020946">
    <property type="entry name" value="Flavin_mOase-like"/>
</dbReference>
<dbReference type="PANTHER" id="PTHR23023">
    <property type="entry name" value="DIMETHYLANILINE MONOOXYGENASE"/>
    <property type="match status" value="1"/>
</dbReference>
<comment type="similarity">
    <text evidence="2 8">Belongs to the FMO family.</text>
</comment>
<dbReference type="PRINTS" id="PR00370">
    <property type="entry name" value="FMOXYGENASE"/>
</dbReference>
<dbReference type="Proteomes" id="UP001497482">
    <property type="component" value="Chromosome 2"/>
</dbReference>
<dbReference type="AlphaFoldDB" id="A0AAV2KZX0"/>
<dbReference type="EC" id="1.-.-.-" evidence="8"/>
<evidence type="ECO:0000256" key="3">
    <source>
        <dbReference type="ARBA" id="ARBA00022630"/>
    </source>
</evidence>
<dbReference type="InterPro" id="IPR000960">
    <property type="entry name" value="Flavin_mOase"/>
</dbReference>
<dbReference type="GO" id="GO:0050661">
    <property type="term" value="F:NADP binding"/>
    <property type="evidence" value="ECO:0007669"/>
    <property type="project" value="InterPro"/>
</dbReference>
<gene>
    <name evidence="9" type="ORF">KC01_LOCUS22087</name>
</gene>
<name>A0AAV2KZX0_KNICA</name>
<dbReference type="InterPro" id="IPR050346">
    <property type="entry name" value="FMO-like"/>
</dbReference>
<sequence length="190" mass="21071">MAHRVAVIGAGPSGLSSIKICLEEGLQPTFFESSHDIGGLWRYKEEPEPGRANVYQSVIINSSKEMMAFSDFPPSAELPNNMHHSDVLGYLRLYANHFNLLPHIQLKTTVQQVTQTPDFALTGQWEVDDFLGIENFEGRCFHSWEYHNADGMQGKRVVVIGIGSSGGGTLLWISVELRKRCISVPGVVRG</sequence>
<dbReference type="InterPro" id="IPR036188">
    <property type="entry name" value="FAD/NAD-bd_sf"/>
</dbReference>
<evidence type="ECO:0000256" key="6">
    <source>
        <dbReference type="ARBA" id="ARBA00023002"/>
    </source>
</evidence>
<reference evidence="9 10" key="1">
    <citation type="submission" date="2024-04" db="EMBL/GenBank/DDBJ databases">
        <authorList>
            <person name="Waldvogel A.-M."/>
            <person name="Schoenle A."/>
        </authorList>
    </citation>
    <scope>NUCLEOTIDE SEQUENCE [LARGE SCALE GENOMIC DNA]</scope>
</reference>
<evidence type="ECO:0000256" key="2">
    <source>
        <dbReference type="ARBA" id="ARBA00009183"/>
    </source>
</evidence>
<keyword evidence="5" id="KW-0521">NADP</keyword>
<evidence type="ECO:0000256" key="4">
    <source>
        <dbReference type="ARBA" id="ARBA00022827"/>
    </source>
</evidence>
<keyword evidence="6 8" id="KW-0560">Oxidoreductase</keyword>
<dbReference type="Pfam" id="PF00743">
    <property type="entry name" value="FMO-like"/>
    <property type="match status" value="2"/>
</dbReference>
<dbReference type="SUPFAM" id="SSF51905">
    <property type="entry name" value="FAD/NAD(P)-binding domain"/>
    <property type="match status" value="1"/>
</dbReference>